<protein>
    <submittedName>
        <fullName evidence="3">Putative transposase</fullName>
    </submittedName>
</protein>
<keyword evidence="1" id="KW-0732">Signal</keyword>
<accession>A0A4D5RV94</accession>
<evidence type="ECO:0000256" key="1">
    <source>
        <dbReference type="SAM" id="SignalP"/>
    </source>
</evidence>
<dbReference type="InterPro" id="IPR048366">
    <property type="entry name" value="TNP-like_GBD"/>
</dbReference>
<reference evidence="3" key="1">
    <citation type="submission" date="2019-04" db="EMBL/GenBank/DDBJ databases">
        <title>An insight into the mialome of Ixodes scapularis.</title>
        <authorList>
            <person name="Ribeiro J.M."/>
            <person name="Mather T.N."/>
            <person name="Karim S."/>
        </authorList>
    </citation>
    <scope>NUCLEOTIDE SEQUENCE</scope>
</reference>
<proteinExistence type="predicted"/>
<dbReference type="AlphaFoldDB" id="A0A4D5RV94"/>
<organism evidence="3">
    <name type="scientific">Ixodes scapularis</name>
    <name type="common">Black-legged tick</name>
    <name type="synonym">Deer tick</name>
    <dbReference type="NCBI Taxonomy" id="6945"/>
    <lineage>
        <taxon>Eukaryota</taxon>
        <taxon>Metazoa</taxon>
        <taxon>Ecdysozoa</taxon>
        <taxon>Arthropoda</taxon>
        <taxon>Chelicerata</taxon>
        <taxon>Arachnida</taxon>
        <taxon>Acari</taxon>
        <taxon>Parasitiformes</taxon>
        <taxon>Ixodida</taxon>
        <taxon>Ixodoidea</taxon>
        <taxon>Ixodidae</taxon>
        <taxon>Ixodinae</taxon>
        <taxon>Ixodes</taxon>
    </lineage>
</organism>
<feature type="signal peptide" evidence="1">
    <location>
        <begin position="1"/>
        <end position="24"/>
    </location>
</feature>
<sequence length="155" mass="17665">MKIKRATQVLSASVCLAILSLVYSKELPAAAMATAYFCDRMDKLFDCLNSSKLKKTGQKLLYGILKGESELVDFLHQQLLWMATWKFQGRSQPQTVTGWQITIKGILMFWETFQPTTTFSFCLHDDCSKMHSRTCSEQSDKNRDATQIPMYTSSP</sequence>
<dbReference type="VEuPathDB" id="VectorBase:ISCP_030542"/>
<evidence type="ECO:0000313" key="3">
    <source>
        <dbReference type="EMBL" id="MOY41178.1"/>
    </source>
</evidence>
<feature type="chain" id="PRO_5020031176" evidence="1">
    <location>
        <begin position="25"/>
        <end position="155"/>
    </location>
</feature>
<feature type="domain" description="Transposable element P transposase-like GTP-binding insertion" evidence="2">
    <location>
        <begin position="1"/>
        <end position="59"/>
    </location>
</feature>
<dbReference type="Pfam" id="PF21788">
    <property type="entry name" value="TNP-like_GBD"/>
    <property type="match status" value="1"/>
</dbReference>
<name>A0A4D5RV94_IXOSC</name>
<evidence type="ECO:0000259" key="2">
    <source>
        <dbReference type="Pfam" id="PF21788"/>
    </source>
</evidence>
<dbReference type="EMBL" id="GHJT01007207">
    <property type="protein sequence ID" value="MOY41178.1"/>
    <property type="molecule type" value="Transcribed_RNA"/>
</dbReference>